<organism evidence="1">
    <name type="scientific">Pantoea sp. BJ2</name>
    <dbReference type="NCBI Taxonomy" id="3141322"/>
    <lineage>
        <taxon>Bacteria</taxon>
        <taxon>Pseudomonadati</taxon>
        <taxon>Pseudomonadota</taxon>
        <taxon>Gammaproteobacteria</taxon>
        <taxon>Enterobacterales</taxon>
        <taxon>Erwiniaceae</taxon>
        <taxon>Pantoea</taxon>
    </lineage>
</organism>
<dbReference type="EMBL" id="CP158294">
    <property type="protein sequence ID" value="XBV47461.1"/>
    <property type="molecule type" value="Genomic_DNA"/>
</dbReference>
<protein>
    <submittedName>
        <fullName evidence="1">Uncharacterized protein</fullName>
    </submittedName>
</protein>
<accession>A0AAU7U2R6</accession>
<dbReference type="AlphaFoldDB" id="A0AAU7U2R6"/>
<gene>
    <name evidence="1" type="ORF">AAF463_24295</name>
</gene>
<dbReference type="RefSeq" id="WP_350262486.1">
    <property type="nucleotide sequence ID" value="NZ_CP158294.1"/>
</dbReference>
<sequence>MELNAVSHRLKSTILSEHDKVQIKKTALFFDFTAARNEADKINDIKTKILLTSLEHTLANFIISARKYDTLKANKKNVINFHKHNLKLSEDLAVLSVKIINSPPGAFKQELVQLEEKSKKLFIDRKDFELKHLVFKTPTT</sequence>
<evidence type="ECO:0000313" key="1">
    <source>
        <dbReference type="EMBL" id="XBV47461.1"/>
    </source>
</evidence>
<geneLocation type="plasmid" evidence="1">
    <name>plasmindB</name>
</geneLocation>
<keyword evidence="1" id="KW-0614">Plasmid</keyword>
<reference evidence="1" key="1">
    <citation type="submission" date="2024-06" db="EMBL/GenBank/DDBJ databases">
        <title>Multiomics insights into the TNT degradation mechanism by Pantoea sp. BJ2 isolated from an ammunition destruction site.</title>
        <authorList>
            <person name="Luo J."/>
        </authorList>
    </citation>
    <scope>NUCLEOTIDE SEQUENCE</scope>
    <source>
        <strain evidence="1">BJ2</strain>
        <plasmid evidence="1">plasmindB</plasmid>
    </source>
</reference>
<proteinExistence type="predicted"/>
<name>A0AAU7U2R6_9GAMM</name>